<dbReference type="RefSeq" id="WP_248956743.1">
    <property type="nucleotide sequence ID" value="NZ_JAKIKU010000013.1"/>
</dbReference>
<name>A0ABT0KU29_9GAMM</name>
<evidence type="ECO:0000256" key="1">
    <source>
        <dbReference type="SAM" id="SignalP"/>
    </source>
</evidence>
<accession>A0ABT0KU29</accession>
<gene>
    <name evidence="2" type="ORF">L2737_18725</name>
</gene>
<reference evidence="2 3" key="1">
    <citation type="submission" date="2022-01" db="EMBL/GenBank/DDBJ databases">
        <title>Whole genome-based taxonomy of the Shewanellaceae.</title>
        <authorList>
            <person name="Martin-Rodriguez A.J."/>
        </authorList>
    </citation>
    <scope>NUCLEOTIDE SEQUENCE [LARGE SCALE GENOMIC DNA]</scope>
    <source>
        <strain evidence="2 3">DSM 24955</strain>
    </source>
</reference>
<comment type="caution">
    <text evidence="2">The sequence shown here is derived from an EMBL/GenBank/DDBJ whole genome shotgun (WGS) entry which is preliminary data.</text>
</comment>
<evidence type="ECO:0000313" key="2">
    <source>
        <dbReference type="EMBL" id="MCL1047338.1"/>
    </source>
</evidence>
<keyword evidence="3" id="KW-1185">Reference proteome</keyword>
<protein>
    <submittedName>
        <fullName evidence="2">Uncharacterized protein</fullName>
    </submittedName>
</protein>
<organism evidence="2 3">
    <name type="scientific">Shewanella electrodiphila</name>
    <dbReference type="NCBI Taxonomy" id="934143"/>
    <lineage>
        <taxon>Bacteria</taxon>
        <taxon>Pseudomonadati</taxon>
        <taxon>Pseudomonadota</taxon>
        <taxon>Gammaproteobacteria</taxon>
        <taxon>Alteromonadales</taxon>
        <taxon>Shewanellaceae</taxon>
        <taxon>Shewanella</taxon>
    </lineage>
</organism>
<dbReference type="EMBL" id="JAKIKU010000013">
    <property type="protein sequence ID" value="MCL1047338.1"/>
    <property type="molecule type" value="Genomic_DNA"/>
</dbReference>
<dbReference type="Proteomes" id="UP001202134">
    <property type="component" value="Unassembled WGS sequence"/>
</dbReference>
<feature type="signal peptide" evidence="1">
    <location>
        <begin position="1"/>
        <end position="24"/>
    </location>
</feature>
<keyword evidence="1" id="KW-0732">Signal</keyword>
<proteinExistence type="predicted"/>
<sequence length="258" mass="29079">MYNLRFIAVCFIIISQFISPTSHANDSHFGLHGMTLFGGDDGLFASHLPMYHQPHNVQMVMQFHFSDAATDKAVKQQLAQQSTQSEQLWTIVPKPFDLMRLHPNSDSPLTHLQIEVVEGHFERGGTSRFSSQKIIIDKVIIFTELSMQPAQEKTNIAQYLMVAASNQSQNQFLIKLLKNRPEVDHLLRVLNPDRPMTSQVNSALTEQLTTEKQAGPFTAPTTLELSNSLHASKVELAEHLSMSPEQLIEIYLETGELQ</sequence>
<evidence type="ECO:0000313" key="3">
    <source>
        <dbReference type="Proteomes" id="UP001202134"/>
    </source>
</evidence>
<feature type="chain" id="PRO_5046978615" evidence="1">
    <location>
        <begin position="25"/>
        <end position="258"/>
    </location>
</feature>